<dbReference type="InterPro" id="IPR005119">
    <property type="entry name" value="LysR_subst-bd"/>
</dbReference>
<dbReference type="EMBL" id="JBAFVH010000022">
    <property type="protein sequence ID" value="MFG1375151.1"/>
    <property type="molecule type" value="Genomic_DNA"/>
</dbReference>
<name>A0ABW7A513_9HYPH</name>
<organism evidence="6 7">
    <name type="scientific">Xanthobacter oligotrophicus</name>
    <dbReference type="NCBI Taxonomy" id="2607286"/>
    <lineage>
        <taxon>Bacteria</taxon>
        <taxon>Pseudomonadati</taxon>
        <taxon>Pseudomonadota</taxon>
        <taxon>Alphaproteobacteria</taxon>
        <taxon>Hyphomicrobiales</taxon>
        <taxon>Xanthobacteraceae</taxon>
        <taxon>Xanthobacter</taxon>
    </lineage>
</organism>
<reference evidence="6 7" key="1">
    <citation type="submission" date="2024-02" db="EMBL/GenBank/DDBJ databases">
        <title>Expansion and revision of Xanthobacter and proposal of Roseixanthobacter gen. nov.</title>
        <authorList>
            <person name="Soltysiak M.P.M."/>
            <person name="Jalihal A."/>
            <person name="Ory A."/>
            <person name="Chrisophersen C."/>
            <person name="Lee A.D."/>
            <person name="Boulton J."/>
            <person name="Springer M."/>
        </authorList>
    </citation>
    <scope>NUCLEOTIDE SEQUENCE [LARGE SCALE GENOMIC DNA]</scope>
    <source>
        <strain evidence="6 7">23A</strain>
    </source>
</reference>
<evidence type="ECO:0000256" key="2">
    <source>
        <dbReference type="ARBA" id="ARBA00023015"/>
    </source>
</evidence>
<dbReference type="Proteomes" id="UP001604002">
    <property type="component" value="Unassembled WGS sequence"/>
</dbReference>
<evidence type="ECO:0000256" key="3">
    <source>
        <dbReference type="ARBA" id="ARBA00023125"/>
    </source>
</evidence>
<dbReference type="InterPro" id="IPR036390">
    <property type="entry name" value="WH_DNA-bd_sf"/>
</dbReference>
<evidence type="ECO:0000259" key="5">
    <source>
        <dbReference type="PROSITE" id="PS50931"/>
    </source>
</evidence>
<dbReference type="InterPro" id="IPR000847">
    <property type="entry name" value="LysR_HTH_N"/>
</dbReference>
<dbReference type="PANTHER" id="PTHR30537:SF5">
    <property type="entry name" value="HTH-TYPE TRANSCRIPTIONAL ACTIVATOR TTDR-RELATED"/>
    <property type="match status" value="1"/>
</dbReference>
<keyword evidence="7" id="KW-1185">Reference proteome</keyword>
<evidence type="ECO:0000256" key="1">
    <source>
        <dbReference type="ARBA" id="ARBA00009437"/>
    </source>
</evidence>
<evidence type="ECO:0000313" key="7">
    <source>
        <dbReference type="Proteomes" id="UP001604002"/>
    </source>
</evidence>
<sequence>MDKFRAMQVFVNVVGEGSFTAAAAKSGITPTMVGNYIQALEQELGTRLLNRTTRRQRLTEFGRAYHERCVDILAAIADADALALEEQAAPRGGLRITAPATFGTECLVPSLFEFMAKYPEVEVDVVLSDVILDLVDNGFEAAIRLGTLPDSGMIARPLMAYRMVICASPAYLRARGTPTCGADLAGHECLAFKYAARSEWHHAGAEWRIHGPNGPENIKVSGRLRVDSAHALRRAAVNSMGIVMLPEVLLSSEIEAGRLVRLLPDYQLPSRPLHLVYMPDRLMSPKLRSFVEFVLMRFGPRSAEAVGSHPEL</sequence>
<keyword evidence="4" id="KW-0804">Transcription</keyword>
<accession>A0ABW7A513</accession>
<comment type="similarity">
    <text evidence="1">Belongs to the LysR transcriptional regulatory family.</text>
</comment>
<keyword evidence="2" id="KW-0805">Transcription regulation</keyword>
<dbReference type="RefSeq" id="WP_393994678.1">
    <property type="nucleotide sequence ID" value="NZ_JBAFVH010000022.1"/>
</dbReference>
<dbReference type="PROSITE" id="PS50931">
    <property type="entry name" value="HTH_LYSR"/>
    <property type="match status" value="1"/>
</dbReference>
<dbReference type="InterPro" id="IPR036388">
    <property type="entry name" value="WH-like_DNA-bd_sf"/>
</dbReference>
<proteinExistence type="inferred from homology"/>
<protein>
    <submittedName>
        <fullName evidence="6">LysR family transcriptional regulator</fullName>
    </submittedName>
</protein>
<evidence type="ECO:0000256" key="4">
    <source>
        <dbReference type="ARBA" id="ARBA00023163"/>
    </source>
</evidence>
<dbReference type="Pfam" id="PF03466">
    <property type="entry name" value="LysR_substrate"/>
    <property type="match status" value="1"/>
</dbReference>
<gene>
    <name evidence="6" type="ORF">V5F32_23500</name>
</gene>
<keyword evidence="3" id="KW-0238">DNA-binding</keyword>
<dbReference type="SUPFAM" id="SSF46785">
    <property type="entry name" value="Winged helix' DNA-binding domain"/>
    <property type="match status" value="1"/>
</dbReference>
<dbReference type="CDD" id="cd08477">
    <property type="entry name" value="PBP2_CrgA_like_8"/>
    <property type="match status" value="1"/>
</dbReference>
<dbReference type="InterPro" id="IPR058163">
    <property type="entry name" value="LysR-type_TF_proteobact-type"/>
</dbReference>
<feature type="domain" description="HTH lysR-type" evidence="5">
    <location>
        <begin position="1"/>
        <end position="59"/>
    </location>
</feature>
<dbReference type="Pfam" id="PF00126">
    <property type="entry name" value="HTH_1"/>
    <property type="match status" value="1"/>
</dbReference>
<dbReference type="Gene3D" id="1.10.10.10">
    <property type="entry name" value="Winged helix-like DNA-binding domain superfamily/Winged helix DNA-binding domain"/>
    <property type="match status" value="1"/>
</dbReference>
<dbReference type="PANTHER" id="PTHR30537">
    <property type="entry name" value="HTH-TYPE TRANSCRIPTIONAL REGULATOR"/>
    <property type="match status" value="1"/>
</dbReference>
<dbReference type="Gene3D" id="3.40.190.290">
    <property type="match status" value="1"/>
</dbReference>
<comment type="caution">
    <text evidence="6">The sequence shown here is derived from an EMBL/GenBank/DDBJ whole genome shotgun (WGS) entry which is preliminary data.</text>
</comment>
<dbReference type="SUPFAM" id="SSF53850">
    <property type="entry name" value="Periplasmic binding protein-like II"/>
    <property type="match status" value="1"/>
</dbReference>
<evidence type="ECO:0000313" key="6">
    <source>
        <dbReference type="EMBL" id="MFG1375151.1"/>
    </source>
</evidence>